<dbReference type="OrthoDB" id="10649181at2759"/>
<accession>A0A2U1LA46</accession>
<dbReference type="Proteomes" id="UP000245207">
    <property type="component" value="Unassembled WGS sequence"/>
</dbReference>
<dbReference type="EMBL" id="PKPP01010551">
    <property type="protein sequence ID" value="PWA45873.1"/>
    <property type="molecule type" value="Genomic_DNA"/>
</dbReference>
<comment type="caution">
    <text evidence="2">The sequence shown here is derived from an EMBL/GenBank/DDBJ whole genome shotgun (WGS) entry which is preliminary data.</text>
</comment>
<proteinExistence type="predicted"/>
<organism evidence="2 3">
    <name type="scientific">Artemisia annua</name>
    <name type="common">Sweet wormwood</name>
    <dbReference type="NCBI Taxonomy" id="35608"/>
    <lineage>
        <taxon>Eukaryota</taxon>
        <taxon>Viridiplantae</taxon>
        <taxon>Streptophyta</taxon>
        <taxon>Embryophyta</taxon>
        <taxon>Tracheophyta</taxon>
        <taxon>Spermatophyta</taxon>
        <taxon>Magnoliopsida</taxon>
        <taxon>eudicotyledons</taxon>
        <taxon>Gunneridae</taxon>
        <taxon>Pentapetalae</taxon>
        <taxon>asterids</taxon>
        <taxon>campanulids</taxon>
        <taxon>Asterales</taxon>
        <taxon>Asteraceae</taxon>
        <taxon>Asteroideae</taxon>
        <taxon>Anthemideae</taxon>
        <taxon>Artemisiinae</taxon>
        <taxon>Artemisia</taxon>
    </lineage>
</organism>
<evidence type="ECO:0000256" key="1">
    <source>
        <dbReference type="SAM" id="MobiDB-lite"/>
    </source>
</evidence>
<protein>
    <submittedName>
        <fullName evidence="2">PUA-like domain-containing protein</fullName>
    </submittedName>
</protein>
<evidence type="ECO:0000313" key="2">
    <source>
        <dbReference type="EMBL" id="PWA45873.1"/>
    </source>
</evidence>
<feature type="compositionally biased region" description="Low complexity" evidence="1">
    <location>
        <begin position="258"/>
        <end position="274"/>
    </location>
</feature>
<evidence type="ECO:0000313" key="3">
    <source>
        <dbReference type="Proteomes" id="UP000245207"/>
    </source>
</evidence>
<keyword evidence="3" id="KW-1185">Reference proteome</keyword>
<reference evidence="2 3" key="1">
    <citation type="journal article" date="2018" name="Mol. Plant">
        <title>The genome of Artemisia annua provides insight into the evolution of Asteraceae family and artemisinin biosynthesis.</title>
        <authorList>
            <person name="Shen Q."/>
            <person name="Zhang L."/>
            <person name="Liao Z."/>
            <person name="Wang S."/>
            <person name="Yan T."/>
            <person name="Shi P."/>
            <person name="Liu M."/>
            <person name="Fu X."/>
            <person name="Pan Q."/>
            <person name="Wang Y."/>
            <person name="Lv Z."/>
            <person name="Lu X."/>
            <person name="Zhang F."/>
            <person name="Jiang W."/>
            <person name="Ma Y."/>
            <person name="Chen M."/>
            <person name="Hao X."/>
            <person name="Li L."/>
            <person name="Tang Y."/>
            <person name="Lv G."/>
            <person name="Zhou Y."/>
            <person name="Sun X."/>
            <person name="Brodelius P.E."/>
            <person name="Rose J.K.C."/>
            <person name="Tang K."/>
        </authorList>
    </citation>
    <scope>NUCLEOTIDE SEQUENCE [LARGE SCALE GENOMIC DNA]</scope>
    <source>
        <strain evidence="3">cv. Huhao1</strain>
        <tissue evidence="2">Leaf</tissue>
    </source>
</reference>
<sequence length="301" mass="33997">MEFQKTTVEPAITRKRPFNDANQREPNAFRKSITTSSDCGIPQDSIENQENLKPLKSINDGLSVDFKYFLDNKMKSFKPPECSRNTPFGSRPEGKIKFWDPSCLKKGAHARKSKLSTTAVTQRIRLKKLDNIESNHGKMTSHGKDKVVGFQPMEILLSSEVTMAFQKKTAELSQTRIEPINNANECESEAFRKPTGMVSINPIPKIKTGVQVVRDFPPGCGIPQDSFRRNAHLKPFTSSNNAMLVDDFKYFVDNKIKSFNPPQSRRNNPNNSRPAGKVKFLDPSCLKKYDRKPNVTKTAVT</sequence>
<gene>
    <name evidence="2" type="ORF">CTI12_AA352010</name>
</gene>
<feature type="region of interest" description="Disordered" evidence="1">
    <location>
        <begin position="258"/>
        <end position="279"/>
    </location>
</feature>
<dbReference type="AlphaFoldDB" id="A0A2U1LA46"/>
<dbReference type="STRING" id="35608.A0A2U1LA46"/>
<name>A0A2U1LA46_ARTAN</name>
<feature type="region of interest" description="Disordered" evidence="1">
    <location>
        <begin position="1"/>
        <end position="38"/>
    </location>
</feature>